<keyword evidence="6 8" id="KW-0408">Iron</keyword>
<protein>
    <submittedName>
        <fullName evidence="10">Oxygenase</fullName>
    </submittedName>
</protein>
<dbReference type="CDD" id="cd11073">
    <property type="entry name" value="CYP76-like"/>
    <property type="match status" value="1"/>
</dbReference>
<name>A0AAV3RPT7_LITER</name>
<dbReference type="GO" id="GO:0020037">
    <property type="term" value="F:heme binding"/>
    <property type="evidence" value="ECO:0007669"/>
    <property type="project" value="InterPro"/>
</dbReference>
<dbReference type="InterPro" id="IPR002401">
    <property type="entry name" value="Cyt_P450_E_grp-I"/>
</dbReference>
<dbReference type="GO" id="GO:0004497">
    <property type="term" value="F:monooxygenase activity"/>
    <property type="evidence" value="ECO:0007669"/>
    <property type="project" value="UniProtKB-KW"/>
</dbReference>
<feature type="binding site" description="axial binding residue" evidence="8">
    <location>
        <position position="444"/>
    </location>
    <ligand>
        <name>heme</name>
        <dbReference type="ChEBI" id="CHEBI:30413"/>
    </ligand>
    <ligandPart>
        <name>Fe</name>
        <dbReference type="ChEBI" id="CHEBI:18248"/>
    </ligandPart>
</feature>
<keyword evidence="7 9" id="KW-0503">Monooxygenase</keyword>
<dbReference type="Pfam" id="PF00067">
    <property type="entry name" value="p450"/>
    <property type="match status" value="1"/>
</dbReference>
<proteinExistence type="inferred from homology"/>
<comment type="cofactor">
    <cofactor evidence="1 8">
        <name>heme</name>
        <dbReference type="ChEBI" id="CHEBI:30413"/>
    </cofactor>
</comment>
<keyword evidence="11" id="KW-1185">Reference proteome</keyword>
<dbReference type="AlphaFoldDB" id="A0AAV3RPT7"/>
<evidence type="ECO:0000256" key="8">
    <source>
        <dbReference type="PIRSR" id="PIRSR602401-1"/>
    </source>
</evidence>
<dbReference type="PROSITE" id="PS00086">
    <property type="entry name" value="CYTOCHROME_P450"/>
    <property type="match status" value="1"/>
</dbReference>
<dbReference type="PRINTS" id="PR00385">
    <property type="entry name" value="P450"/>
</dbReference>
<dbReference type="PANTHER" id="PTHR47950">
    <property type="entry name" value="CYTOCHROME P450, FAMILY 76, SUBFAMILY C, POLYPEPTIDE 5-RELATED"/>
    <property type="match status" value="1"/>
</dbReference>
<evidence type="ECO:0000313" key="11">
    <source>
        <dbReference type="Proteomes" id="UP001454036"/>
    </source>
</evidence>
<comment type="caution">
    <text evidence="10">The sequence shown here is derived from an EMBL/GenBank/DDBJ whole genome shotgun (WGS) entry which is preliminary data.</text>
</comment>
<dbReference type="SUPFAM" id="SSF48264">
    <property type="entry name" value="Cytochrome P450"/>
    <property type="match status" value="1"/>
</dbReference>
<evidence type="ECO:0000256" key="4">
    <source>
        <dbReference type="ARBA" id="ARBA00022723"/>
    </source>
</evidence>
<evidence type="ECO:0000256" key="3">
    <source>
        <dbReference type="ARBA" id="ARBA00022617"/>
    </source>
</evidence>
<evidence type="ECO:0000313" key="10">
    <source>
        <dbReference type="EMBL" id="GAA0176352.1"/>
    </source>
</evidence>
<gene>
    <name evidence="10" type="ORF">LIER_29359</name>
</gene>
<organism evidence="10 11">
    <name type="scientific">Lithospermum erythrorhizon</name>
    <name type="common">Purple gromwell</name>
    <name type="synonym">Lithospermum officinale var. erythrorhizon</name>
    <dbReference type="NCBI Taxonomy" id="34254"/>
    <lineage>
        <taxon>Eukaryota</taxon>
        <taxon>Viridiplantae</taxon>
        <taxon>Streptophyta</taxon>
        <taxon>Embryophyta</taxon>
        <taxon>Tracheophyta</taxon>
        <taxon>Spermatophyta</taxon>
        <taxon>Magnoliopsida</taxon>
        <taxon>eudicotyledons</taxon>
        <taxon>Gunneridae</taxon>
        <taxon>Pentapetalae</taxon>
        <taxon>asterids</taxon>
        <taxon>lamiids</taxon>
        <taxon>Boraginales</taxon>
        <taxon>Boraginaceae</taxon>
        <taxon>Boraginoideae</taxon>
        <taxon>Lithospermeae</taxon>
        <taxon>Lithospermum</taxon>
    </lineage>
</organism>
<evidence type="ECO:0000256" key="1">
    <source>
        <dbReference type="ARBA" id="ARBA00001971"/>
    </source>
</evidence>
<sequence length="502" mass="57517">MVRFVVMEEFDSLMLVPLLLVPLLLIIFKNSNKLFSTSSKLPPGPTPWPLIGNIHQLGNMNHVSLANFAKIYGPIMSFKLGHKPLIVASSPSIAMEILKKQDLVLSGRDAPRAFPYSRKELNQISMWTEEYNETSKYLRSLCKVELFSGKALTSQECLRATKVLEMVEFLKAREGEVVNISQLAFATNFNLLGNILLSKDLINLEEEIENNSTKILLRRLIDVASVPNLADLYIAFSELDLQGIRKKTKGLWQEAWSIWEPIVEERRNNIHGNKDFKYQDFVDTLVGQKFTNDGINQILMELFFAGSDTTTSTIEWMMSELIKNPRVMNNLRKELEKEIGQDTSIKESQLLHLPYLQACLKETLRLHPSAPLLLPRRAIEMCQVMNFTIPKNAQVLVNVWAIGRDPIVWEEPLEFKPERFLNSPIDFKGNDFEFLPFGSGRRMCPGYTMAARQIPLVIALLIQNFDWSLPKEEQPNMLDMKEKFGITLQKQQPLLLIPHTRT</sequence>
<evidence type="ECO:0000256" key="2">
    <source>
        <dbReference type="ARBA" id="ARBA00010617"/>
    </source>
</evidence>
<keyword evidence="4 8" id="KW-0479">Metal-binding</keyword>
<dbReference type="InterPro" id="IPR036396">
    <property type="entry name" value="Cyt_P450_sf"/>
</dbReference>
<dbReference type="PRINTS" id="PR00463">
    <property type="entry name" value="EP450I"/>
</dbReference>
<dbReference type="Gene3D" id="1.10.630.10">
    <property type="entry name" value="Cytochrome P450"/>
    <property type="match status" value="1"/>
</dbReference>
<keyword evidence="3 8" id="KW-0349">Heme</keyword>
<dbReference type="GO" id="GO:0016705">
    <property type="term" value="F:oxidoreductase activity, acting on paired donors, with incorporation or reduction of molecular oxygen"/>
    <property type="evidence" value="ECO:0007669"/>
    <property type="project" value="InterPro"/>
</dbReference>
<dbReference type="PANTHER" id="PTHR47950:SF49">
    <property type="entry name" value="CYTOCHROME P450"/>
    <property type="match status" value="1"/>
</dbReference>
<accession>A0AAV3RPT7</accession>
<evidence type="ECO:0000256" key="5">
    <source>
        <dbReference type="ARBA" id="ARBA00023002"/>
    </source>
</evidence>
<dbReference type="FunFam" id="1.10.630.10:FF:000126">
    <property type="entry name" value="Predicted protein"/>
    <property type="match status" value="1"/>
</dbReference>
<dbReference type="EMBL" id="BAABME010010090">
    <property type="protein sequence ID" value="GAA0176352.1"/>
    <property type="molecule type" value="Genomic_DNA"/>
</dbReference>
<evidence type="ECO:0000256" key="7">
    <source>
        <dbReference type="ARBA" id="ARBA00023033"/>
    </source>
</evidence>
<evidence type="ECO:0000256" key="6">
    <source>
        <dbReference type="ARBA" id="ARBA00023004"/>
    </source>
</evidence>
<evidence type="ECO:0000256" key="9">
    <source>
        <dbReference type="RuleBase" id="RU000461"/>
    </source>
</evidence>
<dbReference type="InterPro" id="IPR017972">
    <property type="entry name" value="Cyt_P450_CS"/>
</dbReference>
<reference evidence="10 11" key="1">
    <citation type="submission" date="2024-01" db="EMBL/GenBank/DDBJ databases">
        <title>The complete chloroplast genome sequence of Lithospermum erythrorhizon: insights into the phylogenetic relationship among Boraginaceae species and the maternal lineages of purple gromwells.</title>
        <authorList>
            <person name="Okada T."/>
            <person name="Watanabe K."/>
        </authorList>
    </citation>
    <scope>NUCLEOTIDE SEQUENCE [LARGE SCALE GENOMIC DNA]</scope>
</reference>
<dbReference type="InterPro" id="IPR001128">
    <property type="entry name" value="Cyt_P450"/>
</dbReference>
<dbReference type="GO" id="GO:0005506">
    <property type="term" value="F:iron ion binding"/>
    <property type="evidence" value="ECO:0007669"/>
    <property type="project" value="InterPro"/>
</dbReference>
<comment type="similarity">
    <text evidence="2 9">Belongs to the cytochrome P450 family.</text>
</comment>
<dbReference type="Proteomes" id="UP001454036">
    <property type="component" value="Unassembled WGS sequence"/>
</dbReference>
<keyword evidence="5 9" id="KW-0560">Oxidoreductase</keyword>